<protein>
    <submittedName>
        <fullName evidence="2">Lactonase family protein</fullName>
        <ecNumber evidence="2">3.1.1.-</ecNumber>
    </submittedName>
</protein>
<accession>A0ABU2XKB4</accession>
<evidence type="ECO:0000313" key="2">
    <source>
        <dbReference type="EMBL" id="MDT0546369.1"/>
    </source>
</evidence>
<dbReference type="SUPFAM" id="SSF51004">
    <property type="entry name" value="C-terminal (heme d1) domain of cytochrome cd1-nitrite reductase"/>
    <property type="match status" value="1"/>
</dbReference>
<reference evidence="2" key="1">
    <citation type="submission" date="2024-05" db="EMBL/GenBank/DDBJ databases">
        <title>30 novel species of actinomycetes from the DSMZ collection.</title>
        <authorList>
            <person name="Nouioui I."/>
        </authorList>
    </citation>
    <scope>NUCLEOTIDE SEQUENCE</scope>
    <source>
        <strain evidence="2">DSM 41529</strain>
    </source>
</reference>
<dbReference type="Gene3D" id="2.130.10.10">
    <property type="entry name" value="YVTN repeat-like/Quinoprotein amine dehydrogenase"/>
    <property type="match status" value="1"/>
</dbReference>
<evidence type="ECO:0000313" key="3">
    <source>
        <dbReference type="Proteomes" id="UP001180754"/>
    </source>
</evidence>
<gene>
    <name evidence="2" type="ORF">RND15_27195</name>
</gene>
<dbReference type="EMBL" id="JAVRFD010000014">
    <property type="protein sequence ID" value="MDT0546369.1"/>
    <property type="molecule type" value="Genomic_DNA"/>
</dbReference>
<name>A0ABU2XKB4_9ACTN</name>
<keyword evidence="2" id="KW-0378">Hydrolase</keyword>
<dbReference type="PANTHER" id="PTHR30344:SF1">
    <property type="entry name" value="6-PHOSPHOGLUCONOLACTONASE"/>
    <property type="match status" value="1"/>
</dbReference>
<proteinExistence type="inferred from homology"/>
<organism evidence="2 3">
    <name type="scientific">Streptomyces lonegramiae</name>
    <dbReference type="NCBI Taxonomy" id="3075524"/>
    <lineage>
        <taxon>Bacteria</taxon>
        <taxon>Bacillati</taxon>
        <taxon>Actinomycetota</taxon>
        <taxon>Actinomycetes</taxon>
        <taxon>Kitasatosporales</taxon>
        <taxon>Streptomycetaceae</taxon>
        <taxon>Streptomyces</taxon>
    </lineage>
</organism>
<dbReference type="InterPro" id="IPR011048">
    <property type="entry name" value="Haem_d1_sf"/>
</dbReference>
<dbReference type="RefSeq" id="WP_311726842.1">
    <property type="nucleotide sequence ID" value="NZ_JAVRFD010000014.1"/>
</dbReference>
<comment type="similarity">
    <text evidence="1">Belongs to the cycloisomerase 2 family.</text>
</comment>
<dbReference type="Proteomes" id="UP001180754">
    <property type="component" value="Unassembled WGS sequence"/>
</dbReference>
<evidence type="ECO:0000256" key="1">
    <source>
        <dbReference type="ARBA" id="ARBA00005564"/>
    </source>
</evidence>
<sequence>MSTTGRGQRAYIGSFTSEGGAGIAVASVDAETGALSVLHTTDAVPNPSYLALAPGGQVLYAVSETDDGAAAALSVADPARPPAPLGPPVPVRGAVPTHLALAAGCLLTANYGSGSVTALPVRDGGALAEPSAVLRHEGGGPVTDRQEGPHAHAVVPDPSGRWVLAVDLGTDSVWVYALGEPDARGGQDVRRAAVRTVDAPPRAHREARLRPGSGPRHLAFHPRGHRAYVVNELDSTVTVCRWDAASGTLDALGEVRVVPDGTDVPNFPSEVVVSADGRFVWVANRGHDSVATLALDASGDTMTLVATTPCGGRWPRDLTLAPSGRHLYAANQRSGEVTWFDIDPTTGVPTPGGSLAAPAASCVIFA</sequence>
<dbReference type="GO" id="GO:0016787">
    <property type="term" value="F:hydrolase activity"/>
    <property type="evidence" value="ECO:0007669"/>
    <property type="project" value="UniProtKB-KW"/>
</dbReference>
<dbReference type="InterPro" id="IPR015943">
    <property type="entry name" value="WD40/YVTN_repeat-like_dom_sf"/>
</dbReference>
<dbReference type="InterPro" id="IPR050282">
    <property type="entry name" value="Cycloisomerase_2"/>
</dbReference>
<dbReference type="InterPro" id="IPR019405">
    <property type="entry name" value="Lactonase_7-beta_prop"/>
</dbReference>
<keyword evidence="3" id="KW-1185">Reference proteome</keyword>
<dbReference type="EC" id="3.1.1.-" evidence="2"/>
<dbReference type="Pfam" id="PF10282">
    <property type="entry name" value="Lactonase"/>
    <property type="match status" value="1"/>
</dbReference>
<comment type="caution">
    <text evidence="2">The sequence shown here is derived from an EMBL/GenBank/DDBJ whole genome shotgun (WGS) entry which is preliminary data.</text>
</comment>
<dbReference type="PANTHER" id="PTHR30344">
    <property type="entry name" value="6-PHOSPHOGLUCONOLACTONASE-RELATED"/>
    <property type="match status" value="1"/>
</dbReference>